<organism evidence="1 2">
    <name type="scientific">Iris pallida</name>
    <name type="common">Sweet iris</name>
    <dbReference type="NCBI Taxonomy" id="29817"/>
    <lineage>
        <taxon>Eukaryota</taxon>
        <taxon>Viridiplantae</taxon>
        <taxon>Streptophyta</taxon>
        <taxon>Embryophyta</taxon>
        <taxon>Tracheophyta</taxon>
        <taxon>Spermatophyta</taxon>
        <taxon>Magnoliopsida</taxon>
        <taxon>Liliopsida</taxon>
        <taxon>Asparagales</taxon>
        <taxon>Iridaceae</taxon>
        <taxon>Iridoideae</taxon>
        <taxon>Irideae</taxon>
        <taxon>Iris</taxon>
    </lineage>
</organism>
<dbReference type="AlphaFoldDB" id="A0AAX6GY09"/>
<dbReference type="Proteomes" id="UP001140949">
    <property type="component" value="Unassembled WGS sequence"/>
</dbReference>
<gene>
    <name evidence="1" type="ORF">M6B38_341540</name>
</gene>
<protein>
    <recommendedName>
        <fullName evidence="3">NADH dehydrogenase subunit 4L</fullName>
    </recommendedName>
</protein>
<evidence type="ECO:0000313" key="2">
    <source>
        <dbReference type="Proteomes" id="UP001140949"/>
    </source>
</evidence>
<sequence length="39" mass="4646">MGPQIKMNKVHLVSMVSSMKMRMVRMKMDMKRFKILICS</sequence>
<keyword evidence="2" id="KW-1185">Reference proteome</keyword>
<comment type="caution">
    <text evidence="1">The sequence shown here is derived from an EMBL/GenBank/DDBJ whole genome shotgun (WGS) entry which is preliminary data.</text>
</comment>
<reference evidence="1" key="2">
    <citation type="submission" date="2023-04" db="EMBL/GenBank/DDBJ databases">
        <authorList>
            <person name="Bruccoleri R.E."/>
            <person name="Oakeley E.J."/>
            <person name="Faust A.-M."/>
            <person name="Dessus-Babus S."/>
            <person name="Altorfer M."/>
            <person name="Burckhardt D."/>
            <person name="Oertli M."/>
            <person name="Naumann U."/>
            <person name="Petersen F."/>
            <person name="Wong J."/>
        </authorList>
    </citation>
    <scope>NUCLEOTIDE SEQUENCE</scope>
    <source>
        <strain evidence="1">GSM-AAB239-AS_SAM_17_03QT</strain>
        <tissue evidence="1">Leaf</tissue>
    </source>
</reference>
<evidence type="ECO:0008006" key="3">
    <source>
        <dbReference type="Google" id="ProtNLM"/>
    </source>
</evidence>
<name>A0AAX6GY09_IRIPA</name>
<reference evidence="1" key="1">
    <citation type="journal article" date="2023" name="GigaByte">
        <title>Genome assembly of the bearded iris, Iris pallida Lam.</title>
        <authorList>
            <person name="Bruccoleri R.E."/>
            <person name="Oakeley E.J."/>
            <person name="Faust A.M.E."/>
            <person name="Altorfer M."/>
            <person name="Dessus-Babus S."/>
            <person name="Burckhardt D."/>
            <person name="Oertli M."/>
            <person name="Naumann U."/>
            <person name="Petersen F."/>
            <person name="Wong J."/>
        </authorList>
    </citation>
    <scope>NUCLEOTIDE SEQUENCE</scope>
    <source>
        <strain evidence="1">GSM-AAB239-AS_SAM_17_03QT</strain>
    </source>
</reference>
<evidence type="ECO:0000313" key="1">
    <source>
        <dbReference type="EMBL" id="KAJ6833217.1"/>
    </source>
</evidence>
<accession>A0AAX6GY09</accession>
<proteinExistence type="predicted"/>
<dbReference type="EMBL" id="JANAVB010015397">
    <property type="protein sequence ID" value="KAJ6833217.1"/>
    <property type="molecule type" value="Genomic_DNA"/>
</dbReference>